<evidence type="ECO:0000256" key="1">
    <source>
        <dbReference type="ARBA" id="ARBA00022729"/>
    </source>
</evidence>
<dbReference type="EMBL" id="SHLI01000001">
    <property type="protein sequence ID" value="RZU99085.1"/>
    <property type="molecule type" value="Genomic_DNA"/>
</dbReference>
<dbReference type="InterPro" id="IPR003715">
    <property type="entry name" value="Poly_export_N"/>
</dbReference>
<comment type="caution">
    <text evidence="4">The sequence shown here is derived from an EMBL/GenBank/DDBJ whole genome shotgun (WGS) entry which is preliminary data.</text>
</comment>
<dbReference type="InterPro" id="IPR019554">
    <property type="entry name" value="Soluble_ligand-bd"/>
</dbReference>
<evidence type="ECO:0000259" key="3">
    <source>
        <dbReference type="Pfam" id="PF10531"/>
    </source>
</evidence>
<dbReference type="Gene3D" id="3.10.560.10">
    <property type="entry name" value="Outer membrane lipoprotein wza domain like"/>
    <property type="match status" value="1"/>
</dbReference>
<accession>A0A4V2GJ63</accession>
<name>A0A4V2GJ63_9GAMM</name>
<dbReference type="AlphaFoldDB" id="A0A4V2GJ63"/>
<feature type="domain" description="Polysaccharide export protein N-terminal" evidence="2">
    <location>
        <begin position="40"/>
        <end position="116"/>
    </location>
</feature>
<dbReference type="PANTHER" id="PTHR33619:SF3">
    <property type="entry name" value="POLYSACCHARIDE EXPORT PROTEIN GFCE-RELATED"/>
    <property type="match status" value="1"/>
</dbReference>
<dbReference type="GO" id="GO:0015159">
    <property type="term" value="F:polysaccharide transmembrane transporter activity"/>
    <property type="evidence" value="ECO:0007669"/>
    <property type="project" value="InterPro"/>
</dbReference>
<gene>
    <name evidence="4" type="ORF">EV698_1364</name>
</gene>
<dbReference type="PANTHER" id="PTHR33619">
    <property type="entry name" value="POLYSACCHARIDE EXPORT PROTEIN GFCE-RELATED"/>
    <property type="match status" value="1"/>
</dbReference>
<dbReference type="Pfam" id="PF10531">
    <property type="entry name" value="SLBB"/>
    <property type="match status" value="1"/>
</dbReference>
<evidence type="ECO:0000259" key="2">
    <source>
        <dbReference type="Pfam" id="PF02563"/>
    </source>
</evidence>
<dbReference type="InterPro" id="IPR049712">
    <property type="entry name" value="Poly_export"/>
</dbReference>
<sequence length="195" mass="21784">MNRNNLTEERFTLAQSRRALCMLMALLLGLVSMSAAQGQNANDRYRLGSGDVISIRVFGEEQLSFDRLRLSDAATVPYPFLGEVRAKGRTPVELEQLITEGLKGDYLINPRVTVNVIEYRQFYINGEVEDPGGYAFQPGMTVRKAIALAGGVTDRASTNKMFVTREGDPEGRERSVELETRLRPGDILTIDESFF</sequence>
<evidence type="ECO:0000313" key="4">
    <source>
        <dbReference type="EMBL" id="RZU99085.1"/>
    </source>
</evidence>
<reference evidence="4 5" key="1">
    <citation type="submission" date="2019-02" db="EMBL/GenBank/DDBJ databases">
        <title>Genomic Encyclopedia of Type Strains, Phase IV (KMG-IV): sequencing the most valuable type-strain genomes for metagenomic binning, comparative biology and taxonomic classification.</title>
        <authorList>
            <person name="Goeker M."/>
        </authorList>
    </citation>
    <scope>NUCLEOTIDE SEQUENCE [LARGE SCALE GENOMIC DNA]</scope>
    <source>
        <strain evidence="4 5">DSM 21056</strain>
    </source>
</reference>
<proteinExistence type="predicted"/>
<evidence type="ECO:0000313" key="5">
    <source>
        <dbReference type="Proteomes" id="UP000292298"/>
    </source>
</evidence>
<protein>
    <submittedName>
        <fullName evidence="4">Polysaccharide export outer membrane protein</fullName>
    </submittedName>
</protein>
<feature type="domain" description="Soluble ligand binding" evidence="3">
    <location>
        <begin position="122"/>
        <end position="169"/>
    </location>
</feature>
<dbReference type="Pfam" id="PF02563">
    <property type="entry name" value="Poly_export"/>
    <property type="match status" value="1"/>
</dbReference>
<keyword evidence="1" id="KW-0732">Signal</keyword>
<keyword evidence="5" id="KW-1185">Reference proteome</keyword>
<organism evidence="4 5">
    <name type="scientific">Spiribacter vilamensis</name>
    <dbReference type="NCBI Taxonomy" id="531306"/>
    <lineage>
        <taxon>Bacteria</taxon>
        <taxon>Pseudomonadati</taxon>
        <taxon>Pseudomonadota</taxon>
        <taxon>Gammaproteobacteria</taxon>
        <taxon>Chromatiales</taxon>
        <taxon>Ectothiorhodospiraceae</taxon>
        <taxon>Spiribacter</taxon>
    </lineage>
</organism>
<dbReference type="Proteomes" id="UP000292298">
    <property type="component" value="Unassembled WGS sequence"/>
</dbReference>